<evidence type="ECO:0000259" key="6">
    <source>
        <dbReference type="Pfam" id="PF13086"/>
    </source>
</evidence>
<organism evidence="9 10">
    <name type="scientific">Clostridium liquoris</name>
    <dbReference type="NCBI Taxonomy" id="1289519"/>
    <lineage>
        <taxon>Bacteria</taxon>
        <taxon>Bacillati</taxon>
        <taxon>Bacillota</taxon>
        <taxon>Clostridia</taxon>
        <taxon>Eubacteriales</taxon>
        <taxon>Clostridiaceae</taxon>
        <taxon>Clostridium</taxon>
    </lineage>
</organism>
<dbReference type="RefSeq" id="WP_106063561.1">
    <property type="nucleotide sequence ID" value="NZ_PVXO01000038.1"/>
</dbReference>
<evidence type="ECO:0000256" key="2">
    <source>
        <dbReference type="ARBA" id="ARBA00022741"/>
    </source>
</evidence>
<dbReference type="GO" id="GO:0016787">
    <property type="term" value="F:hydrolase activity"/>
    <property type="evidence" value="ECO:0007669"/>
    <property type="project" value="UniProtKB-KW"/>
</dbReference>
<dbReference type="InterPro" id="IPR050534">
    <property type="entry name" value="Coronavir_polyprotein_1ab"/>
</dbReference>
<protein>
    <submittedName>
        <fullName evidence="9">ATP-dependent RecD-like DNA helicase</fullName>
        <ecNumber evidence="9">3.6.4.12</ecNumber>
    </submittedName>
</protein>
<sequence length="1364" mass="159885">METREKIKNIFNYLLSVKGINEKIVRNVKEYDKTIWEKDMESVVGCSINKDLGQDWWIKVDKRARDIYNHLFSIYQNIQKKGENIELVHGNGIVYDVINGEKIVHPIFITPVELSFEIEEGKFYIKPCTNVSLETYFLQGLPVNHCKLISLKDTIKFQGIDPRDTSTMEKYFGDIIDALNVDGDMHGNKVNCNDLNVDEKPVIHMESIFMVRKASTNLWKEEIKNILDELDKGLPIPKPIEALVSKDNVCEEEEIKEEWRKISEDLLFPLPANEQQKEVARAVGEHFGVVVQGPPGTGKSHTIANLICHFLAHGKKVLVTSETDRALKVLEEKIPEEIRALCISLLGNDAKSFQQLEESVRKITDNLSLNPRDLEKELNVTRKELNLCRGNQKALIHKLKDIDKKENESINYCGNDYKLVDIAKWLKENEKEYSWIEDDIKPYTKSPISEDDFERLKQYAKKINKKDIEVINRVGIIIDKFPTYREVYDVINNYIRLKGKYIENKSFIEGWNIYDNKRFQYHNVIKIIETAEHKLDNIEKMGFNEVLTDYYNSNILRHSISGLSARWNSYMKRLAVIKKELNDHCVCLPENVDLSIFERDFNKVYEELSKKGNIGKLFSILHKDCRYVIDNCRVDYNPLETLPQAIIVKLYLEEKFIERNILDLWNNTFKLYSNLKVDKKYINNIVIIEEYMKIIEDIVNWNDKIKLEISKLLGRIQFPTDMNWYEKHTFIYIKNCLNAINEIYEYKDIEAYLQSLKNLMYSTKELDMLCNAIEDLDLDRLKEAFLEIERLKKVKLYVSDMDIILSRLRNTCPKVCSKILSGDVENIKNWNRAWRWREWNCILNSLNNIDESDLGERLENEKEKEKKLIKEIICKQTWYNQVLKISEKEKRSLFSWLQAVKRIGKGKGKYAGEYVKLAQKEIENCKGFIPVWIMPLNRVIENIKLTENKFDVIIFDESSQSNIFALCALMRGNKAIIVGDDKQISPEVIGIEQENIKNLINIYLKDIPNKEWFDLQTSLYDTALRVFPSRVMLKEHFRCIPDIIGFSNRLCYSGEIIPLRYAQRFERLEPAISAVRIANGKREEKKGINIEEAEAVVEKIYDCCRNKNYRGMTMGVISLLGEAQADYIQELLRNKIGEEEIVKRKIVCGDAYSFQGDERDVMFLSMVIGDNIKFASLTKESDIRRFNVAASRAKNQMWLFYSIEPKNLNRDCVRFSLLNYCINYENYKREDRNIDYIFYSDLQRDVYKILAGKNYNIYPNVNIGGYKIDFVLEGFKNKVAIVCENPDENTILTWDETYEAQLKLKSSGWNIIKIRAVDFYRNIDNTMNKVFSKLQNQEMLPYNEDMSIEKNKELFKNSKELKAV</sequence>
<dbReference type="OrthoDB" id="9757917at2"/>
<dbReference type="EC" id="3.6.4.12" evidence="9"/>
<evidence type="ECO:0000256" key="5">
    <source>
        <dbReference type="ARBA" id="ARBA00022840"/>
    </source>
</evidence>
<evidence type="ECO:0000256" key="3">
    <source>
        <dbReference type="ARBA" id="ARBA00022801"/>
    </source>
</evidence>
<reference evidence="9 10" key="1">
    <citation type="submission" date="2018-03" db="EMBL/GenBank/DDBJ databases">
        <title>Genome sequence of Clostridium liquoris DSM 100320.</title>
        <authorList>
            <person name="Poehlein A."/>
            <person name="Daniel R."/>
        </authorList>
    </citation>
    <scope>NUCLEOTIDE SEQUENCE [LARGE SCALE GENOMIC DNA]</scope>
    <source>
        <strain evidence="9 10">DSM 100320</strain>
    </source>
</reference>
<dbReference type="Proteomes" id="UP000239706">
    <property type="component" value="Unassembled WGS sequence"/>
</dbReference>
<dbReference type="GO" id="GO:0043139">
    <property type="term" value="F:5'-3' DNA helicase activity"/>
    <property type="evidence" value="ECO:0007669"/>
    <property type="project" value="TreeGrafter"/>
</dbReference>
<evidence type="ECO:0000313" key="10">
    <source>
        <dbReference type="Proteomes" id="UP000239706"/>
    </source>
</evidence>
<dbReference type="InterPro" id="IPR047187">
    <property type="entry name" value="SF1_C_Upf1"/>
</dbReference>
<keyword evidence="4 9" id="KW-0347">Helicase</keyword>
<dbReference type="Pfam" id="PF13086">
    <property type="entry name" value="AAA_11"/>
    <property type="match status" value="1"/>
</dbReference>
<dbReference type="SUPFAM" id="SSF52540">
    <property type="entry name" value="P-loop containing nucleoside triphosphate hydrolases"/>
    <property type="match status" value="1"/>
</dbReference>
<feature type="domain" description="Restriction endonuclease type II-like" evidence="8">
    <location>
        <begin position="1243"/>
        <end position="1334"/>
    </location>
</feature>
<dbReference type="InterPro" id="IPR041679">
    <property type="entry name" value="DNA2/NAM7-like_C"/>
</dbReference>
<dbReference type="GO" id="GO:0005524">
    <property type="term" value="F:ATP binding"/>
    <property type="evidence" value="ECO:0007669"/>
    <property type="project" value="UniProtKB-KW"/>
</dbReference>
<evidence type="ECO:0000259" key="7">
    <source>
        <dbReference type="Pfam" id="PF13087"/>
    </source>
</evidence>
<keyword evidence="5" id="KW-0067">ATP-binding</keyword>
<feature type="domain" description="DNA2/NAM7 helicase helicase" evidence="6">
    <location>
        <begin position="273"/>
        <end position="464"/>
    </location>
</feature>
<evidence type="ECO:0000313" key="9">
    <source>
        <dbReference type="EMBL" id="PRR78670.1"/>
    </source>
</evidence>
<evidence type="ECO:0000259" key="8">
    <source>
        <dbReference type="Pfam" id="PF18741"/>
    </source>
</evidence>
<evidence type="ECO:0000256" key="4">
    <source>
        <dbReference type="ARBA" id="ARBA00022806"/>
    </source>
</evidence>
<dbReference type="PANTHER" id="PTHR43788">
    <property type="entry name" value="DNA2/NAM7 HELICASE FAMILY MEMBER"/>
    <property type="match status" value="1"/>
</dbReference>
<dbReference type="InterPro" id="IPR041677">
    <property type="entry name" value="DNA2/NAM7_AAA_11"/>
</dbReference>
<dbReference type="PANTHER" id="PTHR43788:SF8">
    <property type="entry name" value="DNA-BINDING PROTEIN SMUBP-2"/>
    <property type="match status" value="1"/>
</dbReference>
<dbReference type="InterPro" id="IPR049468">
    <property type="entry name" value="Restrct_endonuc-II-like_dom"/>
</dbReference>
<dbReference type="Pfam" id="PF13087">
    <property type="entry name" value="AAA_12"/>
    <property type="match status" value="1"/>
</dbReference>
<keyword evidence="3 9" id="KW-0378">Hydrolase</keyword>
<dbReference type="Gene3D" id="3.40.50.300">
    <property type="entry name" value="P-loop containing nucleotide triphosphate hydrolases"/>
    <property type="match status" value="3"/>
</dbReference>
<comment type="similarity">
    <text evidence="1">Belongs to the DNA2/NAM7 helicase family.</text>
</comment>
<accession>A0A2T0B456</accession>
<evidence type="ECO:0000256" key="1">
    <source>
        <dbReference type="ARBA" id="ARBA00007913"/>
    </source>
</evidence>
<comment type="caution">
    <text evidence="9">The sequence shown here is derived from an EMBL/GenBank/DDBJ whole genome shotgun (WGS) entry which is preliminary data.</text>
</comment>
<dbReference type="EMBL" id="PVXO01000038">
    <property type="protein sequence ID" value="PRR78670.1"/>
    <property type="molecule type" value="Genomic_DNA"/>
</dbReference>
<dbReference type="InterPro" id="IPR027417">
    <property type="entry name" value="P-loop_NTPase"/>
</dbReference>
<keyword evidence="2" id="KW-0547">Nucleotide-binding</keyword>
<feature type="domain" description="DNA2/NAM7 helicase-like C-terminal" evidence="7">
    <location>
        <begin position="1016"/>
        <end position="1199"/>
    </location>
</feature>
<name>A0A2T0B456_9CLOT</name>
<dbReference type="CDD" id="cd18808">
    <property type="entry name" value="SF1_C_Upf1"/>
    <property type="match status" value="1"/>
</dbReference>
<proteinExistence type="inferred from homology"/>
<keyword evidence="10" id="KW-1185">Reference proteome</keyword>
<gene>
    <name evidence="9" type="primary">recD2_2</name>
    <name evidence="9" type="ORF">CLLI_14440</name>
</gene>
<dbReference type="Pfam" id="PF18741">
    <property type="entry name" value="MTES_1575"/>
    <property type="match status" value="1"/>
</dbReference>